<gene>
    <name evidence="2" type="primary">jg21581</name>
    <name evidence="2" type="ORF">PAEG_LOCUS24443</name>
</gene>
<protein>
    <submittedName>
        <fullName evidence="2">Jg21581 protein</fullName>
    </submittedName>
</protein>
<keyword evidence="3" id="KW-1185">Reference proteome</keyword>
<dbReference type="OrthoDB" id="7201605at2759"/>
<dbReference type="Proteomes" id="UP000838756">
    <property type="component" value="Unassembled WGS sequence"/>
</dbReference>
<reference evidence="2" key="1">
    <citation type="submission" date="2022-03" db="EMBL/GenBank/DDBJ databases">
        <authorList>
            <person name="Lindestad O."/>
        </authorList>
    </citation>
    <scope>NUCLEOTIDE SEQUENCE</scope>
</reference>
<proteinExistence type="predicted"/>
<dbReference type="EMBL" id="CAKXAJ010026238">
    <property type="protein sequence ID" value="CAH2263832.1"/>
    <property type="molecule type" value="Genomic_DNA"/>
</dbReference>
<evidence type="ECO:0000313" key="2">
    <source>
        <dbReference type="EMBL" id="CAH2263832.1"/>
    </source>
</evidence>
<sequence length="231" mass="27030">MSVFDGEIEFQSVYMVDYVKKNKPKSPRRKAVDDNCLIVGLSRDSLKAKDKPRPSSDLLCPVDYEYYRKAVERFVKDHPKLTKKYMEGDIDPIPIDHEIQDLKRTEYLTKYCSRELPFMSVNLARRARALQTLRLPDDVYIPDTSQKGSYRHPKPEKYADSPSAMSMKPKFDDSLQKELRRILRVRTGDTSYDVAHGLLARVVLQKNPFGAPREEPGFPRWKNPYMYTYRI</sequence>
<feature type="region of interest" description="Disordered" evidence="1">
    <location>
        <begin position="144"/>
        <end position="170"/>
    </location>
</feature>
<accession>A0A8S4SHM9</accession>
<comment type="caution">
    <text evidence="2">The sequence shown here is derived from an EMBL/GenBank/DDBJ whole genome shotgun (WGS) entry which is preliminary data.</text>
</comment>
<dbReference type="AlphaFoldDB" id="A0A8S4SHM9"/>
<evidence type="ECO:0000256" key="1">
    <source>
        <dbReference type="SAM" id="MobiDB-lite"/>
    </source>
</evidence>
<evidence type="ECO:0000313" key="3">
    <source>
        <dbReference type="Proteomes" id="UP000838756"/>
    </source>
</evidence>
<organism evidence="2 3">
    <name type="scientific">Pararge aegeria aegeria</name>
    <dbReference type="NCBI Taxonomy" id="348720"/>
    <lineage>
        <taxon>Eukaryota</taxon>
        <taxon>Metazoa</taxon>
        <taxon>Ecdysozoa</taxon>
        <taxon>Arthropoda</taxon>
        <taxon>Hexapoda</taxon>
        <taxon>Insecta</taxon>
        <taxon>Pterygota</taxon>
        <taxon>Neoptera</taxon>
        <taxon>Endopterygota</taxon>
        <taxon>Lepidoptera</taxon>
        <taxon>Glossata</taxon>
        <taxon>Ditrysia</taxon>
        <taxon>Papilionoidea</taxon>
        <taxon>Nymphalidae</taxon>
        <taxon>Satyrinae</taxon>
        <taxon>Satyrini</taxon>
        <taxon>Parargina</taxon>
        <taxon>Pararge</taxon>
    </lineage>
</organism>
<name>A0A8S4SHM9_9NEOP</name>